<feature type="domain" description="Zinc knuckle CX2CX4HX4C" evidence="2">
    <location>
        <begin position="85"/>
        <end position="131"/>
    </location>
</feature>
<evidence type="ECO:0000313" key="3">
    <source>
        <dbReference type="EMBL" id="PNT14667.1"/>
    </source>
</evidence>
<dbReference type="InParanoid" id="A0A2K1YNS3"/>
<evidence type="ECO:0000259" key="2">
    <source>
        <dbReference type="Pfam" id="PF14392"/>
    </source>
</evidence>
<feature type="domain" description="DUF4283" evidence="1">
    <location>
        <begin position="1"/>
        <end position="47"/>
    </location>
</feature>
<dbReference type="Pfam" id="PF14111">
    <property type="entry name" value="DUF4283"/>
    <property type="match status" value="1"/>
</dbReference>
<dbReference type="PANTHER" id="PTHR31286">
    <property type="entry name" value="GLYCINE-RICH CELL WALL STRUCTURAL PROTEIN 1.8-LIKE"/>
    <property type="match status" value="1"/>
</dbReference>
<evidence type="ECO:0008006" key="5">
    <source>
        <dbReference type="Google" id="ProtNLM"/>
    </source>
</evidence>
<accession>A0A2K1YNS3</accession>
<dbReference type="InterPro" id="IPR025836">
    <property type="entry name" value="Zn_knuckle_CX2CX4HX4C"/>
</dbReference>
<sequence length="131" mass="15734">MSIRELNVGKYLFHFFHQVDINRVLDGAPWMFDNQLFLLHQLKEGEILNQPSINNVEFWVQIHDIPVDCMSMAIGQDFMQIRVHIDIKQPLKRWKKIRKGEGSWFVIQFKYKHLPPFYFIYGMLGHTNRLC</sequence>
<keyword evidence="4" id="KW-1185">Reference proteome</keyword>
<protein>
    <recommendedName>
        <fullName evidence="5">DUF4283 domain-containing protein</fullName>
    </recommendedName>
</protein>
<dbReference type="InterPro" id="IPR040256">
    <property type="entry name" value="At4g02000-like"/>
</dbReference>
<evidence type="ECO:0000313" key="4">
    <source>
        <dbReference type="Proteomes" id="UP000006729"/>
    </source>
</evidence>
<name>A0A2K1YNS3_POPTR</name>
<dbReference type="PANTHER" id="PTHR31286:SF153">
    <property type="entry name" value="DUF4283 DOMAIN PROTEIN"/>
    <property type="match status" value="1"/>
</dbReference>
<dbReference type="Proteomes" id="UP000006729">
    <property type="component" value="Chromosome 10"/>
</dbReference>
<dbReference type="InterPro" id="IPR025558">
    <property type="entry name" value="DUF4283"/>
</dbReference>
<evidence type="ECO:0000259" key="1">
    <source>
        <dbReference type="Pfam" id="PF14111"/>
    </source>
</evidence>
<proteinExistence type="predicted"/>
<dbReference type="EMBL" id="CM009299">
    <property type="protein sequence ID" value="PNT14667.1"/>
    <property type="molecule type" value="Genomic_DNA"/>
</dbReference>
<dbReference type="Pfam" id="PF14392">
    <property type="entry name" value="zf-CCHC_4"/>
    <property type="match status" value="1"/>
</dbReference>
<gene>
    <name evidence="3" type="ORF">POPTR_010G043100</name>
</gene>
<reference evidence="3 4" key="1">
    <citation type="journal article" date="2006" name="Science">
        <title>The genome of black cottonwood, Populus trichocarpa (Torr. &amp; Gray).</title>
        <authorList>
            <person name="Tuskan G.A."/>
            <person name="Difazio S."/>
            <person name="Jansson S."/>
            <person name="Bohlmann J."/>
            <person name="Grigoriev I."/>
            <person name="Hellsten U."/>
            <person name="Putnam N."/>
            <person name="Ralph S."/>
            <person name="Rombauts S."/>
            <person name="Salamov A."/>
            <person name="Schein J."/>
            <person name="Sterck L."/>
            <person name="Aerts A."/>
            <person name="Bhalerao R.R."/>
            <person name="Bhalerao R.P."/>
            <person name="Blaudez D."/>
            <person name="Boerjan W."/>
            <person name="Brun A."/>
            <person name="Brunner A."/>
            <person name="Busov V."/>
            <person name="Campbell M."/>
            <person name="Carlson J."/>
            <person name="Chalot M."/>
            <person name="Chapman J."/>
            <person name="Chen G.L."/>
            <person name="Cooper D."/>
            <person name="Coutinho P.M."/>
            <person name="Couturier J."/>
            <person name="Covert S."/>
            <person name="Cronk Q."/>
            <person name="Cunningham R."/>
            <person name="Davis J."/>
            <person name="Degroeve S."/>
            <person name="Dejardin A."/>
            <person name="Depamphilis C."/>
            <person name="Detter J."/>
            <person name="Dirks B."/>
            <person name="Dubchak I."/>
            <person name="Duplessis S."/>
            <person name="Ehlting J."/>
            <person name="Ellis B."/>
            <person name="Gendler K."/>
            <person name="Goodstein D."/>
            <person name="Gribskov M."/>
            <person name="Grimwood J."/>
            <person name="Groover A."/>
            <person name="Gunter L."/>
            <person name="Hamberger B."/>
            <person name="Heinze B."/>
            <person name="Helariutta Y."/>
            <person name="Henrissat B."/>
            <person name="Holligan D."/>
            <person name="Holt R."/>
            <person name="Huang W."/>
            <person name="Islam-Faridi N."/>
            <person name="Jones S."/>
            <person name="Jones-Rhoades M."/>
            <person name="Jorgensen R."/>
            <person name="Joshi C."/>
            <person name="Kangasjarvi J."/>
            <person name="Karlsson J."/>
            <person name="Kelleher C."/>
            <person name="Kirkpatrick R."/>
            <person name="Kirst M."/>
            <person name="Kohler A."/>
            <person name="Kalluri U."/>
            <person name="Larimer F."/>
            <person name="Leebens-Mack J."/>
            <person name="Leple J.C."/>
            <person name="Locascio P."/>
            <person name="Lou Y."/>
            <person name="Lucas S."/>
            <person name="Martin F."/>
            <person name="Montanini B."/>
            <person name="Napoli C."/>
            <person name="Nelson D.R."/>
            <person name="Nelson C."/>
            <person name="Nieminen K."/>
            <person name="Nilsson O."/>
            <person name="Pereda V."/>
            <person name="Peter G."/>
            <person name="Philippe R."/>
            <person name="Pilate G."/>
            <person name="Poliakov A."/>
            <person name="Razumovskaya J."/>
            <person name="Richardson P."/>
            <person name="Rinaldi C."/>
            <person name="Ritland K."/>
            <person name="Rouze P."/>
            <person name="Ryaboy D."/>
            <person name="Schmutz J."/>
            <person name="Schrader J."/>
            <person name="Segerman B."/>
            <person name="Shin H."/>
            <person name="Siddiqui A."/>
            <person name="Sterky F."/>
            <person name="Terry A."/>
            <person name="Tsai C.J."/>
            <person name="Uberbacher E."/>
            <person name="Unneberg P."/>
            <person name="Vahala J."/>
            <person name="Wall K."/>
            <person name="Wessler S."/>
            <person name="Yang G."/>
            <person name="Yin T."/>
            <person name="Douglas C."/>
            <person name="Marra M."/>
            <person name="Sandberg G."/>
            <person name="Van de Peer Y."/>
            <person name="Rokhsar D."/>
        </authorList>
    </citation>
    <scope>NUCLEOTIDE SEQUENCE [LARGE SCALE GENOMIC DNA]</scope>
    <source>
        <strain evidence="4">cv. Nisqually</strain>
    </source>
</reference>
<dbReference type="AlphaFoldDB" id="A0A2K1YNS3"/>
<organism evidence="3 4">
    <name type="scientific">Populus trichocarpa</name>
    <name type="common">Western balsam poplar</name>
    <name type="synonym">Populus balsamifera subsp. trichocarpa</name>
    <dbReference type="NCBI Taxonomy" id="3694"/>
    <lineage>
        <taxon>Eukaryota</taxon>
        <taxon>Viridiplantae</taxon>
        <taxon>Streptophyta</taxon>
        <taxon>Embryophyta</taxon>
        <taxon>Tracheophyta</taxon>
        <taxon>Spermatophyta</taxon>
        <taxon>Magnoliopsida</taxon>
        <taxon>eudicotyledons</taxon>
        <taxon>Gunneridae</taxon>
        <taxon>Pentapetalae</taxon>
        <taxon>rosids</taxon>
        <taxon>fabids</taxon>
        <taxon>Malpighiales</taxon>
        <taxon>Salicaceae</taxon>
        <taxon>Saliceae</taxon>
        <taxon>Populus</taxon>
    </lineage>
</organism>